<keyword evidence="2" id="KW-1185">Reference proteome</keyword>
<name>A0A9E9P3Q5_9BURK</name>
<accession>A0A9E9P3Q5</accession>
<dbReference type="RefSeq" id="WP_269310344.1">
    <property type="nucleotide sequence ID" value="NZ_CP098242.1"/>
</dbReference>
<gene>
    <name evidence="1" type="ORF">NB640_06290</name>
</gene>
<dbReference type="InterPro" id="IPR054496">
    <property type="entry name" value="E217_GP41"/>
</dbReference>
<dbReference type="Proteomes" id="UP001156215">
    <property type="component" value="Chromosome"/>
</dbReference>
<protein>
    <submittedName>
        <fullName evidence="1">Uncharacterized protein</fullName>
    </submittedName>
</protein>
<organism evidence="1 2">
    <name type="scientific">Oxalobacter vibrioformis</name>
    <dbReference type="NCBI Taxonomy" id="933080"/>
    <lineage>
        <taxon>Bacteria</taxon>
        <taxon>Pseudomonadati</taxon>
        <taxon>Pseudomonadota</taxon>
        <taxon>Betaproteobacteria</taxon>
        <taxon>Burkholderiales</taxon>
        <taxon>Oxalobacteraceae</taxon>
        <taxon>Oxalobacter</taxon>
    </lineage>
</organism>
<evidence type="ECO:0000313" key="2">
    <source>
        <dbReference type="Proteomes" id="UP001156215"/>
    </source>
</evidence>
<dbReference type="Pfam" id="PF22759">
    <property type="entry name" value="E217_GP41"/>
    <property type="match status" value="1"/>
</dbReference>
<dbReference type="KEGG" id="ovb:NB640_06290"/>
<sequence>MSFKKRSLRVRFTLSQGAFNDANDDTVEIDDLSIRAKIEDFSFGEKSAEIYVTGLSVHIINRLITLKAVPKSNAWQPNRVTLLINDENDKETVVFFGYIYHAFGNFNLAPDIPLHIFATSSYYAQMTVPEGINFPGSAKVSDIIETLAFKGGWGLVNHNVTKAIRDTSLNGDLWGMLSLVARAAKIDFFIESGKLHIINMEGPRDDIPAMKMSRNTGLVGYPMPTVNGCSLQCEFDIKYRMRSKIEVDVPEIQVINGIMYVNAIVHQLDTGVPKGNWLTNLRLVWVAEDVNQNLGA</sequence>
<dbReference type="EMBL" id="CP098242">
    <property type="protein sequence ID" value="WAW11234.1"/>
    <property type="molecule type" value="Genomic_DNA"/>
</dbReference>
<reference evidence="1" key="1">
    <citation type="journal article" date="2022" name="Front. Microbiol.">
        <title>New perspectives on an old grouping: The genomic and phenotypic variability of Oxalobacter formigenes and the implications for calcium oxalate stone prevention.</title>
        <authorList>
            <person name="Chmiel J.A."/>
            <person name="Carr C."/>
            <person name="Stuivenberg G.A."/>
            <person name="Venema R."/>
            <person name="Chanyi R.M."/>
            <person name="Al K.F."/>
            <person name="Giguere D."/>
            <person name="Say H."/>
            <person name="Akouris P.P."/>
            <person name="Dominguez Romero S.A."/>
            <person name="Kwong A."/>
            <person name="Tai V."/>
            <person name="Koval S.F."/>
            <person name="Razvi H."/>
            <person name="Bjazevic J."/>
            <person name="Burton J.P."/>
        </authorList>
    </citation>
    <scope>NUCLEOTIDE SEQUENCE</scope>
    <source>
        <strain evidence="1">WoOx3</strain>
    </source>
</reference>
<proteinExistence type="predicted"/>
<dbReference type="AlphaFoldDB" id="A0A9E9P3Q5"/>
<evidence type="ECO:0000313" key="1">
    <source>
        <dbReference type="EMBL" id="WAW11234.1"/>
    </source>
</evidence>